<keyword evidence="4" id="KW-0539">Nucleus</keyword>
<reference evidence="6" key="1">
    <citation type="submission" date="2022-12" db="EMBL/GenBank/DDBJ databases">
        <title>Genome assemblies of Blomia tropicalis.</title>
        <authorList>
            <person name="Cui Y."/>
        </authorList>
    </citation>
    <scope>NUCLEOTIDE SEQUENCE</scope>
    <source>
        <tissue evidence="6">Adult mites</tissue>
    </source>
</reference>
<dbReference type="OMA" id="YNSICEE"/>
<keyword evidence="3" id="KW-0963">Cytoplasm</keyword>
<proteinExistence type="predicted"/>
<evidence type="ECO:0000256" key="1">
    <source>
        <dbReference type="ARBA" id="ARBA00004123"/>
    </source>
</evidence>
<keyword evidence="7" id="KW-1185">Reference proteome</keyword>
<accession>A0A9Q0M6V7</accession>
<dbReference type="GO" id="GO:0005634">
    <property type="term" value="C:nucleus"/>
    <property type="evidence" value="ECO:0007669"/>
    <property type="project" value="UniProtKB-SubCell"/>
</dbReference>
<dbReference type="GO" id="GO:0005737">
    <property type="term" value="C:cytoplasm"/>
    <property type="evidence" value="ECO:0007669"/>
    <property type="project" value="UniProtKB-SubCell"/>
</dbReference>
<gene>
    <name evidence="6" type="ORF">RDWZM_005896</name>
</gene>
<comment type="subcellular location">
    <subcellularLocation>
        <location evidence="2">Cytoplasm</location>
    </subcellularLocation>
    <subcellularLocation>
        <location evidence="1">Nucleus</location>
    </subcellularLocation>
</comment>
<dbReference type="PANTHER" id="PTHR31661:SF1">
    <property type="entry name" value="CDAN1-INTERACTING NUCLEASE 1"/>
    <property type="match status" value="1"/>
</dbReference>
<evidence type="ECO:0000256" key="5">
    <source>
        <dbReference type="ARBA" id="ARBA00023480"/>
    </source>
</evidence>
<dbReference type="Proteomes" id="UP001142055">
    <property type="component" value="Chromosome 2"/>
</dbReference>
<dbReference type="PANTHER" id="PTHR31661">
    <property type="entry name" value="SIMILAR TO CDNA SEQUENCE BC052040"/>
    <property type="match status" value="1"/>
</dbReference>
<protein>
    <recommendedName>
        <fullName evidence="5">CDAN1-interacting nuclease 1</fullName>
    </recommendedName>
</protein>
<organism evidence="6 7">
    <name type="scientific">Blomia tropicalis</name>
    <name type="common">Mite</name>
    <dbReference type="NCBI Taxonomy" id="40697"/>
    <lineage>
        <taxon>Eukaryota</taxon>
        <taxon>Metazoa</taxon>
        <taxon>Ecdysozoa</taxon>
        <taxon>Arthropoda</taxon>
        <taxon>Chelicerata</taxon>
        <taxon>Arachnida</taxon>
        <taxon>Acari</taxon>
        <taxon>Acariformes</taxon>
        <taxon>Sarcoptiformes</taxon>
        <taxon>Astigmata</taxon>
        <taxon>Glycyphagoidea</taxon>
        <taxon>Echimyopodidae</taxon>
        <taxon>Blomia</taxon>
    </lineage>
</organism>
<dbReference type="InterPro" id="IPR029404">
    <property type="entry name" value="CDIN1"/>
</dbReference>
<evidence type="ECO:0000256" key="4">
    <source>
        <dbReference type="ARBA" id="ARBA00023242"/>
    </source>
</evidence>
<evidence type="ECO:0000313" key="6">
    <source>
        <dbReference type="EMBL" id="KAJ6220084.1"/>
    </source>
</evidence>
<dbReference type="EMBL" id="JAPWDV010000002">
    <property type="protein sequence ID" value="KAJ6220084.1"/>
    <property type="molecule type" value="Genomic_DNA"/>
</dbReference>
<dbReference type="Pfam" id="PF14811">
    <property type="entry name" value="TPD"/>
    <property type="match status" value="2"/>
</dbReference>
<comment type="caution">
    <text evidence="6">The sequence shown here is derived from an EMBL/GenBank/DDBJ whole genome shotgun (WGS) entry which is preliminary data.</text>
</comment>
<name>A0A9Q0M6V7_BLOTA</name>
<evidence type="ECO:0000313" key="7">
    <source>
        <dbReference type="Proteomes" id="UP001142055"/>
    </source>
</evidence>
<dbReference type="AlphaFoldDB" id="A0A9Q0M6V7"/>
<sequence length="272" mass="32140">MKLDLYEKIICEYEDLRKKYGVNQMKTIVNQLTIKFGDEQINYSTIYSLVNYEYRKEAKGWQNQSLKTNWPEIMAEWNANGNIIQLADKYELCAYNLLRQVVNEFCESKELAKKWLKDPSLCDDGKLANEIMIMNAHDIMDGLFYNQLSMSSGIAFEMEVRTLLDQRRISYMSEDELRSRSYDVTPDFRLNIPLIVIQTQSQTLLYQSDDDNIPEKVDGEKERLVVTWIECKALFASLECHCEYYENQFYSYINRFGNGLILYKFGFVKIFL</sequence>
<evidence type="ECO:0000256" key="3">
    <source>
        <dbReference type="ARBA" id="ARBA00022490"/>
    </source>
</evidence>
<evidence type="ECO:0000256" key="2">
    <source>
        <dbReference type="ARBA" id="ARBA00004496"/>
    </source>
</evidence>